<dbReference type="OrthoDB" id="7506954at2"/>
<sequence length="321" mass="35497">MKRLQDIDLKLLRSFKAIVDAGGITGAQATLNCSQSTLSTQLADLEKRLGFRVCKRGRSGFSVTPEGKKLLTALEDLFSAADRFQNATATISGDLRGVLRIGIMDAMLANTAWPLPNVLGRFSERAPDTHVDLSLISPSTMEAQILEGQQDAVIGPFPQKRIGLEYIPLFQERHSLYAVPHHPLTKLPHIGFEELSQHSLIVTPGELQRFPFIRKDKRKTAHASDGSITSSATVDQMETHAILIRSGRFVGFLPDYYGASLPNLVALKTGPELQYFSPIYLAHRKNAEHNIILRSFINRVREQPLLTDHLVQSGAVAPLET</sequence>
<evidence type="ECO:0000256" key="4">
    <source>
        <dbReference type="ARBA" id="ARBA00023163"/>
    </source>
</evidence>
<dbReference type="InterPro" id="IPR005119">
    <property type="entry name" value="LysR_subst-bd"/>
</dbReference>
<dbReference type="InterPro" id="IPR036390">
    <property type="entry name" value="WH_DNA-bd_sf"/>
</dbReference>
<dbReference type="RefSeq" id="WP_058239968.1">
    <property type="nucleotide sequence ID" value="NZ_CYPW01000024.1"/>
</dbReference>
<dbReference type="SUPFAM" id="SSF53850">
    <property type="entry name" value="Periplasmic binding protein-like II"/>
    <property type="match status" value="1"/>
</dbReference>
<evidence type="ECO:0000313" key="7">
    <source>
        <dbReference type="Proteomes" id="UP000054823"/>
    </source>
</evidence>
<dbReference type="PROSITE" id="PS50931">
    <property type="entry name" value="HTH_LYSR"/>
    <property type="match status" value="1"/>
</dbReference>
<feature type="domain" description="HTH lysR-type" evidence="5">
    <location>
        <begin position="7"/>
        <end position="64"/>
    </location>
</feature>
<protein>
    <submittedName>
        <fullName evidence="6">Ben and cat operon transcriptional regulator</fullName>
    </submittedName>
</protein>
<dbReference type="GO" id="GO:0003700">
    <property type="term" value="F:DNA-binding transcription factor activity"/>
    <property type="evidence" value="ECO:0007669"/>
    <property type="project" value="InterPro"/>
</dbReference>
<evidence type="ECO:0000256" key="2">
    <source>
        <dbReference type="ARBA" id="ARBA00023015"/>
    </source>
</evidence>
<evidence type="ECO:0000256" key="3">
    <source>
        <dbReference type="ARBA" id="ARBA00023125"/>
    </source>
</evidence>
<evidence type="ECO:0000259" key="5">
    <source>
        <dbReference type="PROSITE" id="PS50931"/>
    </source>
</evidence>
<keyword evidence="4" id="KW-0804">Transcription</keyword>
<reference evidence="6 7" key="1">
    <citation type="submission" date="2015-09" db="EMBL/GenBank/DDBJ databases">
        <authorList>
            <consortium name="Swine Surveillance"/>
        </authorList>
    </citation>
    <scope>NUCLEOTIDE SEQUENCE [LARGE SCALE GENOMIC DNA]</scope>
    <source>
        <strain evidence="6 7">CECT 7688</strain>
    </source>
</reference>
<dbReference type="InterPro" id="IPR036388">
    <property type="entry name" value="WH-like_DNA-bd_sf"/>
</dbReference>
<evidence type="ECO:0000313" key="6">
    <source>
        <dbReference type="EMBL" id="CUH52759.1"/>
    </source>
</evidence>
<dbReference type="Gene3D" id="3.40.190.290">
    <property type="match status" value="1"/>
</dbReference>
<dbReference type="PANTHER" id="PTHR30126">
    <property type="entry name" value="HTH-TYPE TRANSCRIPTIONAL REGULATOR"/>
    <property type="match status" value="1"/>
</dbReference>
<dbReference type="CDD" id="cd05466">
    <property type="entry name" value="PBP2_LTTR_substrate"/>
    <property type="match status" value="1"/>
</dbReference>
<dbReference type="Gene3D" id="1.10.10.10">
    <property type="entry name" value="Winged helix-like DNA-binding domain superfamily/Winged helix DNA-binding domain"/>
    <property type="match status" value="1"/>
</dbReference>
<dbReference type="SUPFAM" id="SSF46785">
    <property type="entry name" value="Winged helix' DNA-binding domain"/>
    <property type="match status" value="1"/>
</dbReference>
<proteinExistence type="inferred from homology"/>
<dbReference type="AlphaFoldDB" id="A0A0P1EQJ8"/>
<dbReference type="InterPro" id="IPR000847">
    <property type="entry name" value="LysR_HTH_N"/>
</dbReference>
<evidence type="ECO:0000256" key="1">
    <source>
        <dbReference type="ARBA" id="ARBA00009437"/>
    </source>
</evidence>
<comment type="similarity">
    <text evidence="1">Belongs to the LysR transcriptional regulatory family.</text>
</comment>
<organism evidence="6 7">
    <name type="scientific">Shimia marina</name>
    <dbReference type="NCBI Taxonomy" id="321267"/>
    <lineage>
        <taxon>Bacteria</taxon>
        <taxon>Pseudomonadati</taxon>
        <taxon>Pseudomonadota</taxon>
        <taxon>Alphaproteobacteria</taxon>
        <taxon>Rhodobacterales</taxon>
        <taxon>Roseobacteraceae</taxon>
    </lineage>
</organism>
<name>A0A0P1EQJ8_9RHOB</name>
<dbReference type="Pfam" id="PF03466">
    <property type="entry name" value="LysR_substrate"/>
    <property type="match status" value="1"/>
</dbReference>
<dbReference type="Proteomes" id="UP000054823">
    <property type="component" value="Unassembled WGS sequence"/>
</dbReference>
<keyword evidence="2" id="KW-0805">Transcription regulation</keyword>
<gene>
    <name evidence="6" type="primary">benM_2</name>
    <name evidence="6" type="ORF">SHM7688_02206</name>
</gene>
<dbReference type="GO" id="GO:0000976">
    <property type="term" value="F:transcription cis-regulatory region binding"/>
    <property type="evidence" value="ECO:0007669"/>
    <property type="project" value="TreeGrafter"/>
</dbReference>
<dbReference type="STRING" id="321267.SHM7688_02206"/>
<keyword evidence="7" id="KW-1185">Reference proteome</keyword>
<keyword evidence="3" id="KW-0238">DNA-binding</keyword>
<accession>A0A0P1EQJ8</accession>
<dbReference type="EMBL" id="CYPW01000024">
    <property type="protein sequence ID" value="CUH52759.1"/>
    <property type="molecule type" value="Genomic_DNA"/>
</dbReference>
<dbReference type="Pfam" id="PF00126">
    <property type="entry name" value="HTH_1"/>
    <property type="match status" value="1"/>
</dbReference>
<dbReference type="PANTHER" id="PTHR30126:SF98">
    <property type="entry name" value="HTH-TYPE TRANSCRIPTIONAL ACTIVATOR BAUR"/>
    <property type="match status" value="1"/>
</dbReference>